<accession>A0A365GYA8</accession>
<dbReference type="InterPro" id="IPR050267">
    <property type="entry name" value="Anti-sigma-factor_SerPK"/>
</dbReference>
<comment type="caution">
    <text evidence="4">The sequence shown here is derived from an EMBL/GenBank/DDBJ whole genome shotgun (WGS) entry which is preliminary data.</text>
</comment>
<dbReference type="Gene3D" id="3.30.565.10">
    <property type="entry name" value="Histidine kinase-like ATPase, C-terminal domain"/>
    <property type="match status" value="1"/>
</dbReference>
<evidence type="ECO:0000256" key="2">
    <source>
        <dbReference type="SAM" id="MobiDB-lite"/>
    </source>
</evidence>
<dbReference type="EMBL" id="QLYX01000016">
    <property type="protein sequence ID" value="RAY11792.1"/>
    <property type="molecule type" value="Genomic_DNA"/>
</dbReference>
<keyword evidence="4" id="KW-0067">ATP-binding</keyword>
<dbReference type="CDD" id="cd16936">
    <property type="entry name" value="HATPase_RsbW-like"/>
    <property type="match status" value="1"/>
</dbReference>
<dbReference type="SUPFAM" id="SSF55874">
    <property type="entry name" value="ATPase domain of HSP90 chaperone/DNA topoisomerase II/histidine kinase"/>
    <property type="match status" value="1"/>
</dbReference>
<dbReference type="PANTHER" id="PTHR35526">
    <property type="entry name" value="ANTI-SIGMA-F FACTOR RSBW-RELATED"/>
    <property type="match status" value="1"/>
</dbReference>
<protein>
    <submittedName>
        <fullName evidence="4">ATP-binding protein</fullName>
    </submittedName>
</protein>
<proteinExistence type="predicted"/>
<dbReference type="GO" id="GO:0004674">
    <property type="term" value="F:protein serine/threonine kinase activity"/>
    <property type="evidence" value="ECO:0007669"/>
    <property type="project" value="UniProtKB-KW"/>
</dbReference>
<dbReference type="OrthoDB" id="4284922at2"/>
<organism evidence="4 5">
    <name type="scientific">Actinomadura craniellae</name>
    <dbReference type="NCBI Taxonomy" id="2231787"/>
    <lineage>
        <taxon>Bacteria</taxon>
        <taxon>Bacillati</taxon>
        <taxon>Actinomycetota</taxon>
        <taxon>Actinomycetes</taxon>
        <taxon>Streptosporangiales</taxon>
        <taxon>Thermomonosporaceae</taxon>
        <taxon>Actinomadura</taxon>
    </lineage>
</organism>
<dbReference type="GO" id="GO:0005524">
    <property type="term" value="F:ATP binding"/>
    <property type="evidence" value="ECO:0007669"/>
    <property type="project" value="UniProtKB-KW"/>
</dbReference>
<dbReference type="InterPro" id="IPR003594">
    <property type="entry name" value="HATPase_dom"/>
</dbReference>
<evidence type="ECO:0000313" key="4">
    <source>
        <dbReference type="EMBL" id="RAY11792.1"/>
    </source>
</evidence>
<dbReference type="InterPro" id="IPR036890">
    <property type="entry name" value="HATPase_C_sf"/>
</dbReference>
<evidence type="ECO:0000259" key="3">
    <source>
        <dbReference type="Pfam" id="PF13581"/>
    </source>
</evidence>
<feature type="region of interest" description="Disordered" evidence="2">
    <location>
        <begin position="1"/>
        <end position="39"/>
    </location>
</feature>
<evidence type="ECO:0000256" key="1">
    <source>
        <dbReference type="ARBA" id="ARBA00022527"/>
    </source>
</evidence>
<sequence>MTVARRISRNAARSRTPDETTTPAGTRPQPMSPERWRQSGSLTWRRTYPGQADRVADARRFAALLLVDTGCDHEARFVVSELAANAILHTRSGEPGGWFGVEIALGDHVRIAVRDLGGGAVPAIAPGRPAESWSENGRGLAAVAALALPMGYTGDPGAGHTVWAHLALPRPGRP</sequence>
<dbReference type="PANTHER" id="PTHR35526:SF3">
    <property type="entry name" value="ANTI-SIGMA-F FACTOR RSBW"/>
    <property type="match status" value="1"/>
</dbReference>
<keyword evidence="4" id="KW-0547">Nucleotide-binding</keyword>
<reference evidence="4 5" key="1">
    <citation type="submission" date="2018-06" db="EMBL/GenBank/DDBJ databases">
        <title>Actinomadura craniellae sp. nov. isolated from marine sponge Craniella sp.</title>
        <authorList>
            <person name="Li L."/>
            <person name="Xu Q.H."/>
            <person name="Lin H.W."/>
            <person name="Lu Y.H."/>
        </authorList>
    </citation>
    <scope>NUCLEOTIDE SEQUENCE [LARGE SCALE GENOMIC DNA]</scope>
    <source>
        <strain evidence="4 5">LHW63021</strain>
    </source>
</reference>
<keyword evidence="1" id="KW-0418">Kinase</keyword>
<feature type="domain" description="Histidine kinase/HSP90-like ATPase" evidence="3">
    <location>
        <begin position="51"/>
        <end position="163"/>
    </location>
</feature>
<dbReference type="AlphaFoldDB" id="A0A365GYA8"/>
<keyword evidence="5" id="KW-1185">Reference proteome</keyword>
<keyword evidence="1" id="KW-0723">Serine/threonine-protein kinase</keyword>
<dbReference type="Proteomes" id="UP000251891">
    <property type="component" value="Unassembled WGS sequence"/>
</dbReference>
<keyword evidence="1" id="KW-0808">Transferase</keyword>
<name>A0A365GYA8_9ACTN</name>
<dbReference type="RefSeq" id="WP_111871024.1">
    <property type="nucleotide sequence ID" value="NZ_QLYX01000016.1"/>
</dbReference>
<gene>
    <name evidence="4" type="ORF">DPM19_27810</name>
</gene>
<evidence type="ECO:0000313" key="5">
    <source>
        <dbReference type="Proteomes" id="UP000251891"/>
    </source>
</evidence>
<dbReference type="Pfam" id="PF13581">
    <property type="entry name" value="HATPase_c_2"/>
    <property type="match status" value="1"/>
</dbReference>